<dbReference type="InterPro" id="IPR000515">
    <property type="entry name" value="MetI-like"/>
</dbReference>
<dbReference type="PANTHER" id="PTHR30614:SF20">
    <property type="entry name" value="GLUTAMINE TRANSPORT SYSTEM PERMEASE PROTEIN GLNP"/>
    <property type="match status" value="1"/>
</dbReference>
<gene>
    <name evidence="12" type="ORF">Q9R08_11670</name>
</gene>
<keyword evidence="3 9" id="KW-0813">Transport</keyword>
<keyword evidence="4" id="KW-1003">Cell membrane</keyword>
<keyword evidence="8 9" id="KW-0472">Membrane</keyword>
<dbReference type="RefSeq" id="WP_308868188.1">
    <property type="nucleotide sequence ID" value="NZ_JAVFWO010000003.1"/>
</dbReference>
<organism evidence="12 13">
    <name type="scientific">Microbacterium psychrotolerans</name>
    <dbReference type="NCBI Taxonomy" id="3068321"/>
    <lineage>
        <taxon>Bacteria</taxon>
        <taxon>Bacillati</taxon>
        <taxon>Actinomycetota</taxon>
        <taxon>Actinomycetes</taxon>
        <taxon>Micrococcales</taxon>
        <taxon>Microbacteriaceae</taxon>
        <taxon>Microbacterium</taxon>
    </lineage>
</organism>
<dbReference type="SUPFAM" id="SSF161098">
    <property type="entry name" value="MetI-like"/>
    <property type="match status" value="1"/>
</dbReference>
<dbReference type="Gene3D" id="1.10.3720.10">
    <property type="entry name" value="MetI-like"/>
    <property type="match status" value="1"/>
</dbReference>
<evidence type="ECO:0000256" key="6">
    <source>
        <dbReference type="ARBA" id="ARBA00022970"/>
    </source>
</evidence>
<accession>A0ABU0Z223</accession>
<comment type="caution">
    <text evidence="12">The sequence shown here is derived from an EMBL/GenBank/DDBJ whole genome shotgun (WGS) entry which is preliminary data.</text>
</comment>
<dbReference type="CDD" id="cd06261">
    <property type="entry name" value="TM_PBP2"/>
    <property type="match status" value="1"/>
</dbReference>
<dbReference type="Pfam" id="PF00528">
    <property type="entry name" value="BPD_transp_1"/>
    <property type="match status" value="1"/>
</dbReference>
<feature type="transmembrane region" description="Helical" evidence="9">
    <location>
        <begin position="141"/>
        <end position="164"/>
    </location>
</feature>
<feature type="region of interest" description="Disordered" evidence="10">
    <location>
        <begin position="1"/>
        <end position="29"/>
    </location>
</feature>
<keyword evidence="7 9" id="KW-1133">Transmembrane helix</keyword>
<evidence type="ECO:0000259" key="11">
    <source>
        <dbReference type="PROSITE" id="PS50928"/>
    </source>
</evidence>
<comment type="similarity">
    <text evidence="2">Belongs to the binding-protein-dependent transport system permease family. HisMQ subfamily.</text>
</comment>
<feature type="transmembrane region" description="Helical" evidence="9">
    <location>
        <begin position="45"/>
        <end position="66"/>
    </location>
</feature>
<dbReference type="PROSITE" id="PS50928">
    <property type="entry name" value="ABC_TM1"/>
    <property type="match status" value="1"/>
</dbReference>
<feature type="transmembrane region" description="Helical" evidence="9">
    <location>
        <begin position="98"/>
        <end position="120"/>
    </location>
</feature>
<evidence type="ECO:0000313" key="13">
    <source>
        <dbReference type="Proteomes" id="UP001235133"/>
    </source>
</evidence>
<dbReference type="InterPro" id="IPR043429">
    <property type="entry name" value="ArtM/GltK/GlnP/TcyL/YhdX-like"/>
</dbReference>
<keyword evidence="13" id="KW-1185">Reference proteome</keyword>
<protein>
    <submittedName>
        <fullName evidence="12">Amino acid ABC transporter permease</fullName>
    </submittedName>
</protein>
<evidence type="ECO:0000256" key="3">
    <source>
        <dbReference type="ARBA" id="ARBA00022448"/>
    </source>
</evidence>
<keyword evidence="6" id="KW-0029">Amino-acid transport</keyword>
<proteinExistence type="inferred from homology"/>
<dbReference type="InterPro" id="IPR035906">
    <property type="entry name" value="MetI-like_sf"/>
</dbReference>
<feature type="transmembrane region" description="Helical" evidence="9">
    <location>
        <begin position="268"/>
        <end position="289"/>
    </location>
</feature>
<dbReference type="EMBL" id="JAVFWO010000003">
    <property type="protein sequence ID" value="MDQ7878637.1"/>
    <property type="molecule type" value="Genomic_DNA"/>
</dbReference>
<evidence type="ECO:0000256" key="5">
    <source>
        <dbReference type="ARBA" id="ARBA00022692"/>
    </source>
</evidence>
<evidence type="ECO:0000256" key="9">
    <source>
        <dbReference type="RuleBase" id="RU363032"/>
    </source>
</evidence>
<feature type="compositionally biased region" description="Low complexity" evidence="10">
    <location>
        <begin position="1"/>
        <end position="21"/>
    </location>
</feature>
<sequence length="306" mass="33127">MTPAPGSAAADRARAAAGTGSPPHEPRQVSDVELARRAFRKRQGAASVAVSIASTLVVAVLAWLLIINTPGWARVQQQFFDPEIALASLPRVWDGFLLNLRVLAMSAVLVLVFGLLLATLRTLRGPVWLPLRALAAAYTDVFRGIPLIIVLYLVGFGIPGLQLIPVRMPTEFWGTIAITLTYSAYVSEVFRAGIEAVHPSQRHAARSLGLSHGQSMRLVVVPQAFRKVTPALMNDFVAMQKDVGLISLLGAVDAVRAAQIETAAYFNFTPYVVAALLFVLLAIPTIRLTDWYTARVRAREQIGGIV</sequence>
<evidence type="ECO:0000256" key="10">
    <source>
        <dbReference type="SAM" id="MobiDB-lite"/>
    </source>
</evidence>
<evidence type="ECO:0000256" key="7">
    <source>
        <dbReference type="ARBA" id="ARBA00022989"/>
    </source>
</evidence>
<feature type="domain" description="ABC transmembrane type-1" evidence="11">
    <location>
        <begin position="96"/>
        <end position="289"/>
    </location>
</feature>
<evidence type="ECO:0000256" key="2">
    <source>
        <dbReference type="ARBA" id="ARBA00010072"/>
    </source>
</evidence>
<keyword evidence="5 9" id="KW-0812">Transmembrane</keyword>
<name>A0ABU0Z223_9MICO</name>
<dbReference type="Proteomes" id="UP001235133">
    <property type="component" value="Unassembled WGS sequence"/>
</dbReference>
<dbReference type="InterPro" id="IPR010065">
    <property type="entry name" value="AA_ABC_transptr_permease_3TM"/>
</dbReference>
<dbReference type="PANTHER" id="PTHR30614">
    <property type="entry name" value="MEMBRANE COMPONENT OF AMINO ACID ABC TRANSPORTER"/>
    <property type="match status" value="1"/>
</dbReference>
<evidence type="ECO:0000256" key="4">
    <source>
        <dbReference type="ARBA" id="ARBA00022475"/>
    </source>
</evidence>
<reference evidence="12 13" key="1">
    <citation type="submission" date="2023-08" db="EMBL/GenBank/DDBJ databases">
        <title>Microbacterium psychrotolerans sp. nov., a psychrotolerant bacterium isolated from soil in Heilongjiang Province, China.</title>
        <authorList>
            <person name="An P."/>
            <person name="Zhao D."/>
            <person name="Xiang H."/>
        </authorList>
    </citation>
    <scope>NUCLEOTIDE SEQUENCE [LARGE SCALE GENOMIC DNA]</scope>
    <source>
        <strain evidence="12 13">QXD-8</strain>
    </source>
</reference>
<evidence type="ECO:0000256" key="1">
    <source>
        <dbReference type="ARBA" id="ARBA00004651"/>
    </source>
</evidence>
<evidence type="ECO:0000256" key="8">
    <source>
        <dbReference type="ARBA" id="ARBA00023136"/>
    </source>
</evidence>
<evidence type="ECO:0000313" key="12">
    <source>
        <dbReference type="EMBL" id="MDQ7878637.1"/>
    </source>
</evidence>
<dbReference type="NCBIfam" id="TIGR01726">
    <property type="entry name" value="HEQRo_perm_3TM"/>
    <property type="match status" value="1"/>
</dbReference>
<comment type="subcellular location">
    <subcellularLocation>
        <location evidence="1 9">Cell membrane</location>
        <topology evidence="1 9">Multi-pass membrane protein</topology>
    </subcellularLocation>
</comment>